<evidence type="ECO:0000313" key="2">
    <source>
        <dbReference type="EMBL" id="MEC0232183.1"/>
    </source>
</evidence>
<keyword evidence="1" id="KW-0812">Transmembrane</keyword>
<organism evidence="2 3">
    <name type="scientific">Paenibacillus alba</name>
    <dbReference type="NCBI Taxonomy" id="1197127"/>
    <lineage>
        <taxon>Bacteria</taxon>
        <taxon>Bacillati</taxon>
        <taxon>Bacillota</taxon>
        <taxon>Bacilli</taxon>
        <taxon>Bacillales</taxon>
        <taxon>Paenibacillaceae</taxon>
        <taxon>Paenibacillus</taxon>
    </lineage>
</organism>
<name>A0ABU6GHI7_9BACL</name>
<dbReference type="Proteomes" id="UP001338137">
    <property type="component" value="Unassembled WGS sequence"/>
</dbReference>
<dbReference type="EMBL" id="JARLKY010000113">
    <property type="protein sequence ID" value="MEC0232183.1"/>
    <property type="molecule type" value="Genomic_DNA"/>
</dbReference>
<keyword evidence="1" id="KW-1133">Transmembrane helix</keyword>
<evidence type="ECO:0008006" key="4">
    <source>
        <dbReference type="Google" id="ProtNLM"/>
    </source>
</evidence>
<gene>
    <name evidence="2" type="ORF">P4I72_34305</name>
</gene>
<protein>
    <recommendedName>
        <fullName evidence="4">Cleavage stimulation factor subunit 2 hinge domain-containing protein</fullName>
    </recommendedName>
</protein>
<feature type="transmembrane region" description="Helical" evidence="1">
    <location>
        <begin position="150"/>
        <end position="169"/>
    </location>
</feature>
<evidence type="ECO:0000256" key="1">
    <source>
        <dbReference type="SAM" id="Phobius"/>
    </source>
</evidence>
<dbReference type="RefSeq" id="WP_326076335.1">
    <property type="nucleotide sequence ID" value="NZ_JARLKY010000113.1"/>
</dbReference>
<reference evidence="2 3" key="1">
    <citation type="submission" date="2023-03" db="EMBL/GenBank/DDBJ databases">
        <title>Bacillus Genome Sequencing.</title>
        <authorList>
            <person name="Dunlap C."/>
        </authorList>
    </citation>
    <scope>NUCLEOTIDE SEQUENCE [LARGE SCALE GENOMIC DNA]</scope>
    <source>
        <strain evidence="2 3">BD-533</strain>
    </source>
</reference>
<evidence type="ECO:0000313" key="3">
    <source>
        <dbReference type="Proteomes" id="UP001338137"/>
    </source>
</evidence>
<comment type="caution">
    <text evidence="2">The sequence shown here is derived from an EMBL/GenBank/DDBJ whole genome shotgun (WGS) entry which is preliminary data.</text>
</comment>
<keyword evidence="1" id="KW-0472">Membrane</keyword>
<accession>A0ABU6GHI7</accession>
<keyword evidence="3" id="KW-1185">Reference proteome</keyword>
<sequence>MNYRNFSVFHQTPVTSGIPQSGYGSKPLPVIQPGQFQSGYYPPPVNHQTPVTPIIPDISPIGGGHNIGNAPVSPPPAQVISVAHQLKSNPELAKLVVQHQPKTFSELTQILNSGGISRNEEDLRFPPCGFLKNALIIDNFFNVFIMDIRLDLIGTYFGFCFDIFTFFWFKCTVSQSNIAFLICLP</sequence>
<proteinExistence type="predicted"/>